<dbReference type="Proteomes" id="UP000218263">
    <property type="component" value="Chromosome"/>
</dbReference>
<protein>
    <submittedName>
        <fullName evidence="1">Uncharacterized protein</fullName>
    </submittedName>
</protein>
<dbReference type="EMBL" id="AP017313">
    <property type="protein sequence ID" value="BAU55700.1"/>
    <property type="molecule type" value="Genomic_DNA"/>
</dbReference>
<dbReference type="AlphaFoldDB" id="A0A0X8X4Z9"/>
<evidence type="ECO:0000313" key="1">
    <source>
        <dbReference type="EMBL" id="BAU55700.1"/>
    </source>
</evidence>
<evidence type="ECO:0000313" key="2">
    <source>
        <dbReference type="Proteomes" id="UP000218263"/>
    </source>
</evidence>
<reference evidence="1 2" key="1">
    <citation type="submission" date="2015-12" db="EMBL/GenBank/DDBJ databases">
        <title>Genome sequence of Mucilaginibacter gotjawali.</title>
        <authorList>
            <person name="Lee J.S."/>
            <person name="Lee K.C."/>
            <person name="Kim K.K."/>
            <person name="Lee B.W."/>
        </authorList>
    </citation>
    <scope>NUCLEOTIDE SEQUENCE [LARGE SCALE GENOMIC DNA]</scope>
    <source>
        <strain evidence="1 2">SA3-7</strain>
    </source>
</reference>
<dbReference type="KEGG" id="mgot:MgSA37_03892"/>
<keyword evidence="2" id="KW-1185">Reference proteome</keyword>
<dbReference type="RefSeq" id="WP_157750643.1">
    <property type="nucleotide sequence ID" value="NZ_AP017313.1"/>
</dbReference>
<gene>
    <name evidence="1" type="ORF">MgSA37_03892</name>
</gene>
<organism evidence="1 2">
    <name type="scientific">Mucilaginibacter gotjawali</name>
    <dbReference type="NCBI Taxonomy" id="1550579"/>
    <lineage>
        <taxon>Bacteria</taxon>
        <taxon>Pseudomonadati</taxon>
        <taxon>Bacteroidota</taxon>
        <taxon>Sphingobacteriia</taxon>
        <taxon>Sphingobacteriales</taxon>
        <taxon>Sphingobacteriaceae</taxon>
        <taxon>Mucilaginibacter</taxon>
    </lineage>
</organism>
<dbReference type="OrthoDB" id="983188at2"/>
<accession>A0A0X8X4Z9</accession>
<sequence length="55" mass="6421">MGLIKEPKNIDLSGKSEPWTAEELLDFRKIMQEIKAKNAKRKEKTLRLKIDTHQA</sequence>
<name>A0A0X8X4Z9_9SPHI</name>
<proteinExistence type="predicted"/>